<dbReference type="EMBL" id="X77688">
    <property type="protein sequence ID" value="CAA54763.1"/>
    <property type="molecule type" value="Genomic_DNA"/>
</dbReference>
<reference evidence="2" key="2">
    <citation type="submission" date="1996-02" db="EMBL/GenBank/DDBJ databases">
        <authorList>
            <person name="Purnelle B."/>
        </authorList>
    </citation>
    <scope>NUCLEOTIDE SEQUENCE</scope>
    <source>
        <strain evidence="2">Alpha S288C</strain>
    </source>
</reference>
<dbReference type="GO" id="GO:0005840">
    <property type="term" value="C:ribosome"/>
    <property type="evidence" value="ECO:0007669"/>
    <property type="project" value="UniProtKB-KW"/>
</dbReference>
<accession>A2NXN3</accession>
<sequence>MVLSLALDLSNLAFSNSLLGKVAGFSQLYILSSENASFEPNSLHSQTIISFIERIANGVEVKLSLILSNASGLSVNSGSVLASSSTSSVSSISSSRSLVLFTFSLFVTVSLFSSSSPDWKGLEKFFASLPSVSPSSSTCIRTPSAQSTKDE</sequence>
<evidence type="ECO:0000256" key="1">
    <source>
        <dbReference type="SAM" id="MobiDB-lite"/>
    </source>
</evidence>
<dbReference type="AlphaFoldDB" id="A2NXN3"/>
<keyword evidence="2" id="KW-0687">Ribonucleoprotein</keyword>
<proteinExistence type="predicted"/>
<reference evidence="2" key="1">
    <citation type="journal article" date="1994" name="Yeast">
        <title>The sequence of a 36 kb segment on the left arm of yeast chromosome X identifies 24 open reading frames including NUC1, PRP21 (SPP91), CDC6, CRY2, the gene for S24, a homologue to the aconitase gene ACO1 and two homologues to chromosome III genes.</title>
        <authorList>
            <person name="Purnelle B."/>
            <person name="Coster F."/>
            <person name="Goffeau A."/>
        </authorList>
    </citation>
    <scope>NUCLEOTIDE SEQUENCE</scope>
    <source>
        <strain evidence="2">Alpha S288C</strain>
    </source>
</reference>
<keyword evidence="2" id="KW-0689">Ribosomal protein</keyword>
<organism evidence="2">
    <name type="scientific">Saccharomyces cerevisiae</name>
    <name type="common">Baker's yeast</name>
    <dbReference type="NCBI Taxonomy" id="4932"/>
    <lineage>
        <taxon>Eukaryota</taxon>
        <taxon>Fungi</taxon>
        <taxon>Dikarya</taxon>
        <taxon>Ascomycota</taxon>
        <taxon>Saccharomycotina</taxon>
        <taxon>Saccharomycetes</taxon>
        <taxon>Saccharomycetales</taxon>
        <taxon>Saccharomycetaceae</taxon>
        <taxon>Saccharomyces</taxon>
    </lineage>
</organism>
<name>A2NXN3_YEASX</name>
<evidence type="ECO:0000313" key="2">
    <source>
        <dbReference type="EMBL" id="CAA54763.1"/>
    </source>
</evidence>
<protein>
    <submittedName>
        <fullName evidence="2">S.cerevisiae PRP21, SPP91, CDC6, NUC1, CRY2 and S24 genes</fullName>
    </submittedName>
</protein>
<feature type="region of interest" description="Disordered" evidence="1">
    <location>
        <begin position="131"/>
        <end position="151"/>
    </location>
</feature>
<feature type="compositionally biased region" description="Polar residues" evidence="1">
    <location>
        <begin position="138"/>
        <end position="151"/>
    </location>
</feature>